<dbReference type="Pfam" id="PF13328">
    <property type="entry name" value="HD_4"/>
    <property type="match status" value="1"/>
</dbReference>
<reference evidence="2" key="2">
    <citation type="submission" date="2021-04" db="EMBL/GenBank/DDBJ databases">
        <title>Novel species in family Eggerthellaceae.</title>
        <authorList>
            <person name="Zhang G."/>
        </authorList>
    </citation>
    <scope>NUCLEOTIDE SEQUENCE</scope>
    <source>
        <strain evidence="2">Zg-886</strain>
    </source>
</reference>
<dbReference type="KEGG" id="ebz:J7S26_01295"/>
<proteinExistence type="predicted"/>
<evidence type="ECO:0000313" key="1">
    <source>
        <dbReference type="EMBL" id="NHM13323.1"/>
    </source>
</evidence>
<gene>
    <name evidence="1" type="ORF">GMI68_00805</name>
    <name evidence="2" type="ORF">J7S26_01295</name>
</gene>
<reference evidence="1 3" key="1">
    <citation type="submission" date="2019-11" db="EMBL/GenBank/DDBJ databases">
        <title>Eggerthellaceae novel genus isolated from the rectal contents of marmort.</title>
        <authorList>
            <person name="Zhang G."/>
        </authorList>
    </citation>
    <scope>NUCLEOTIDE SEQUENCE [LARGE SCALE GENOMIC DNA]</scope>
    <source>
        <strain evidence="3">zg-886</strain>
        <strain evidence="1">Zg-886</strain>
    </source>
</reference>
<name>A0A9E6MQV0_9ACTN</name>
<accession>A0A9E6MQV0</accession>
<keyword evidence="3" id="KW-1185">Reference proteome</keyword>
<dbReference type="SUPFAM" id="SSF109604">
    <property type="entry name" value="HD-domain/PDEase-like"/>
    <property type="match status" value="1"/>
</dbReference>
<protein>
    <submittedName>
        <fullName evidence="2">GTP pyrophosphokinase</fullName>
    </submittedName>
    <submittedName>
        <fullName evidence="1">HD domain-containing protein</fullName>
    </submittedName>
</protein>
<dbReference type="EMBL" id="WPCR01000001">
    <property type="protein sequence ID" value="NHM13323.1"/>
    <property type="molecule type" value="Genomic_DNA"/>
</dbReference>
<sequence>MIYTEATKKAMRIAFEAHRGQLDRAGIDYVNHPLHLAEQMETEDETCAALLHDVVEDSDWTLEQLREEGIPEAAVEAVALLTHDERVPYLDYVAATRENPIAVKVKLADLAHNSDFGRLADVTEADRERLRRYEAARNLLLT</sequence>
<dbReference type="AlphaFoldDB" id="A0A9E6MQV0"/>
<dbReference type="Gene3D" id="1.10.3210.10">
    <property type="entry name" value="Hypothetical protein af1432"/>
    <property type="match status" value="1"/>
</dbReference>
<dbReference type="Proteomes" id="UP000636394">
    <property type="component" value="Unassembled WGS sequence"/>
</dbReference>
<evidence type="ECO:0000313" key="4">
    <source>
        <dbReference type="Proteomes" id="UP000671910"/>
    </source>
</evidence>
<dbReference type="EMBL" id="CP072829">
    <property type="protein sequence ID" value="QTU84596.1"/>
    <property type="molecule type" value="Genomic_DNA"/>
</dbReference>
<evidence type="ECO:0000313" key="2">
    <source>
        <dbReference type="EMBL" id="QTU84596.1"/>
    </source>
</evidence>
<dbReference type="RefSeq" id="WP_166338088.1">
    <property type="nucleotide sequence ID" value="NZ_CP072829.1"/>
</dbReference>
<dbReference type="Proteomes" id="UP000671910">
    <property type="component" value="Chromosome"/>
</dbReference>
<organism evidence="2 4">
    <name type="scientific">Xiamenia xianingshaonis</name>
    <dbReference type="NCBI Taxonomy" id="2682776"/>
    <lineage>
        <taxon>Bacteria</taxon>
        <taxon>Bacillati</taxon>
        <taxon>Actinomycetota</taxon>
        <taxon>Coriobacteriia</taxon>
        <taxon>Eggerthellales</taxon>
        <taxon>Eggerthellaceae</taxon>
        <taxon>Xiamenia</taxon>
    </lineage>
</organism>
<evidence type="ECO:0000313" key="3">
    <source>
        <dbReference type="Proteomes" id="UP000636394"/>
    </source>
</evidence>